<dbReference type="EMBL" id="CP069030">
    <property type="protein sequence ID" value="QRC98341.1"/>
    <property type="molecule type" value="Genomic_DNA"/>
</dbReference>
<organism evidence="1 2">
    <name type="scientific">Phaeosphaeria nodorum (strain SN15 / ATCC MYA-4574 / FGSC 10173)</name>
    <name type="common">Glume blotch fungus</name>
    <name type="synonym">Parastagonospora nodorum</name>
    <dbReference type="NCBI Taxonomy" id="321614"/>
    <lineage>
        <taxon>Eukaryota</taxon>
        <taxon>Fungi</taxon>
        <taxon>Dikarya</taxon>
        <taxon>Ascomycota</taxon>
        <taxon>Pezizomycotina</taxon>
        <taxon>Dothideomycetes</taxon>
        <taxon>Pleosporomycetidae</taxon>
        <taxon>Pleosporales</taxon>
        <taxon>Pleosporineae</taxon>
        <taxon>Phaeosphaeriaceae</taxon>
        <taxon>Parastagonospora</taxon>
    </lineage>
</organism>
<accession>A0A7U2I3C5</accession>
<name>A0A7U2I3C5_PHANO</name>
<dbReference type="Proteomes" id="UP000663193">
    <property type="component" value="Chromosome 8"/>
</dbReference>
<evidence type="ECO:0000313" key="2">
    <source>
        <dbReference type="Proteomes" id="UP000663193"/>
    </source>
</evidence>
<reference evidence="2" key="1">
    <citation type="journal article" date="2021" name="BMC Genomics">
        <title>Chromosome-level genome assembly and manually-curated proteome of model necrotroph Parastagonospora nodorum Sn15 reveals a genome-wide trove of candidate effector homologs, and redundancy of virulence-related functions within an accessory chromosome.</title>
        <authorList>
            <person name="Bertazzoni S."/>
            <person name="Jones D.A.B."/>
            <person name="Phan H.T."/>
            <person name="Tan K.-C."/>
            <person name="Hane J.K."/>
        </authorList>
    </citation>
    <scope>NUCLEOTIDE SEQUENCE [LARGE SCALE GENOMIC DNA]</scope>
    <source>
        <strain evidence="2">SN15 / ATCC MYA-4574 / FGSC 10173)</strain>
    </source>
</reference>
<dbReference type="VEuPathDB" id="FungiDB:JI435_303200"/>
<gene>
    <name evidence="1" type="ORF">JI435_303200</name>
</gene>
<keyword evidence="2" id="KW-1185">Reference proteome</keyword>
<dbReference type="AlphaFoldDB" id="A0A7U2I3C5"/>
<evidence type="ECO:0000313" key="1">
    <source>
        <dbReference type="EMBL" id="QRC98341.1"/>
    </source>
</evidence>
<sequence>MWIQRWSPVRGPTLTCSSPRRRCLSRFSLWYIPRTSVIINFSTKRGARRKMTTQPIAIDVACCVSPALAQRESPSVNSTAPTVAPSLCDTPFQLRHNKCKYTRKCF</sequence>
<protein>
    <submittedName>
        <fullName evidence="1">Uncharacterized protein</fullName>
    </submittedName>
</protein>
<proteinExistence type="predicted"/>